<accession>A0A840CA48</accession>
<evidence type="ECO:0000313" key="4">
    <source>
        <dbReference type="Proteomes" id="UP000585681"/>
    </source>
</evidence>
<dbReference type="GO" id="GO:0005737">
    <property type="term" value="C:cytoplasm"/>
    <property type="evidence" value="ECO:0007669"/>
    <property type="project" value="TreeGrafter"/>
</dbReference>
<keyword evidence="4" id="KW-1185">Reference proteome</keyword>
<organism evidence="3 4">
    <name type="scientific">Actibacterium naphthalenivorans</name>
    <dbReference type="NCBI Taxonomy" id="1614693"/>
    <lineage>
        <taxon>Bacteria</taxon>
        <taxon>Pseudomonadati</taxon>
        <taxon>Pseudomonadota</taxon>
        <taxon>Alphaproteobacteria</taxon>
        <taxon>Rhodobacterales</taxon>
        <taxon>Roseobacteraceae</taxon>
        <taxon>Actibacterium</taxon>
    </lineage>
</organism>
<dbReference type="SUPFAM" id="SSF56529">
    <property type="entry name" value="FAH"/>
    <property type="match status" value="1"/>
</dbReference>
<dbReference type="PANTHER" id="PTHR30143:SF0">
    <property type="entry name" value="2-KETO-4-PENTENOATE HYDRATASE"/>
    <property type="match status" value="1"/>
</dbReference>
<keyword evidence="1 3" id="KW-0456">Lyase</keyword>
<dbReference type="Pfam" id="PF01557">
    <property type="entry name" value="FAA_hydrolase"/>
    <property type="match status" value="1"/>
</dbReference>
<name>A0A840CA48_9RHOB</name>
<evidence type="ECO:0000256" key="1">
    <source>
        <dbReference type="ARBA" id="ARBA00023239"/>
    </source>
</evidence>
<dbReference type="Proteomes" id="UP000585681">
    <property type="component" value="Unassembled WGS sequence"/>
</dbReference>
<dbReference type="GO" id="GO:0008684">
    <property type="term" value="F:2-oxopent-4-enoate hydratase activity"/>
    <property type="evidence" value="ECO:0007669"/>
    <property type="project" value="UniProtKB-EC"/>
</dbReference>
<gene>
    <name evidence="3" type="ORF">GGR17_002690</name>
</gene>
<evidence type="ECO:0000259" key="2">
    <source>
        <dbReference type="Pfam" id="PF01557"/>
    </source>
</evidence>
<dbReference type="RefSeq" id="WP_054539998.1">
    <property type="nucleotide sequence ID" value="NZ_JACIEQ010000003.1"/>
</dbReference>
<feature type="domain" description="Fumarylacetoacetase-like C-terminal" evidence="2">
    <location>
        <begin position="56"/>
        <end position="259"/>
    </location>
</feature>
<proteinExistence type="predicted"/>
<dbReference type="InterPro" id="IPR050772">
    <property type="entry name" value="Hydratase-Decarb/MhpD_sf"/>
</dbReference>
<dbReference type="InterPro" id="IPR036663">
    <property type="entry name" value="Fumarylacetoacetase_C_sf"/>
</dbReference>
<dbReference type="AlphaFoldDB" id="A0A840CA48"/>
<dbReference type="Gene3D" id="3.90.850.10">
    <property type="entry name" value="Fumarylacetoacetase-like, C-terminal domain"/>
    <property type="match status" value="1"/>
</dbReference>
<dbReference type="NCBIfam" id="NF008461">
    <property type="entry name" value="PRK11342.1"/>
    <property type="match status" value="1"/>
</dbReference>
<evidence type="ECO:0000313" key="3">
    <source>
        <dbReference type="EMBL" id="MBB4022871.1"/>
    </source>
</evidence>
<reference evidence="3" key="1">
    <citation type="submission" date="2020-08" db="EMBL/GenBank/DDBJ databases">
        <title>Genomic Encyclopedia of Type Strains, Phase IV (KMG-IV): sequencing the most valuable type-strain genomes for metagenomic binning, comparative biology and taxonomic classification.</title>
        <authorList>
            <person name="Goeker M."/>
        </authorList>
    </citation>
    <scope>NUCLEOTIDE SEQUENCE [LARGE SCALE GENOMIC DNA]</scope>
    <source>
        <strain evidence="3">DSM 105040</strain>
    </source>
</reference>
<sequence>MSSEELIAALAAELRQAEETRRPIAPIRSRMPDDEGATAYAVQRANVAHWQARGRRVVGRKIGLTAKPVQAQLGVDQPDFGTLFADMIYGDDEEIPAGRLLQPKAEAEVALVLKRDLPAADVTLTELIQAVDFALPAIEVVGSRIAGWDIRFNDTVADNASSGLVVLGAVPVPLAGLDLKLLPMVMTRDGAIVSTGSGAACLGHPLNAALWLARKMAGFKTPLKAGDLILTGALGPMAPVMPGARFEAKIEGLGIVRATFGPEA</sequence>
<dbReference type="PANTHER" id="PTHR30143">
    <property type="entry name" value="ACID HYDRATASE"/>
    <property type="match status" value="1"/>
</dbReference>
<dbReference type="EMBL" id="JACIEQ010000003">
    <property type="protein sequence ID" value="MBB4022871.1"/>
    <property type="molecule type" value="Genomic_DNA"/>
</dbReference>
<protein>
    <submittedName>
        <fullName evidence="3">2-keto-4-pentenoate hydratase</fullName>
        <ecNumber evidence="3">4.2.1.80</ecNumber>
    </submittedName>
</protein>
<dbReference type="InterPro" id="IPR011234">
    <property type="entry name" value="Fumarylacetoacetase-like_C"/>
</dbReference>
<dbReference type="EC" id="4.2.1.80" evidence="3"/>
<comment type="caution">
    <text evidence="3">The sequence shown here is derived from an EMBL/GenBank/DDBJ whole genome shotgun (WGS) entry which is preliminary data.</text>
</comment>